<evidence type="ECO:0000313" key="2">
    <source>
        <dbReference type="Proteomes" id="UP001060085"/>
    </source>
</evidence>
<gene>
    <name evidence="1" type="ORF">M9H77_01205</name>
</gene>
<protein>
    <submittedName>
        <fullName evidence="1">Uncharacterized protein</fullName>
    </submittedName>
</protein>
<accession>A0ACC0C5D2</accession>
<reference evidence="2" key="1">
    <citation type="journal article" date="2023" name="Nat. Plants">
        <title>Single-cell RNA sequencing provides a high-resolution roadmap for understanding the multicellular compartmentation of specialized metabolism.</title>
        <authorList>
            <person name="Sun S."/>
            <person name="Shen X."/>
            <person name="Li Y."/>
            <person name="Li Y."/>
            <person name="Wang S."/>
            <person name="Li R."/>
            <person name="Zhang H."/>
            <person name="Shen G."/>
            <person name="Guo B."/>
            <person name="Wei J."/>
            <person name="Xu J."/>
            <person name="St-Pierre B."/>
            <person name="Chen S."/>
            <person name="Sun C."/>
        </authorList>
    </citation>
    <scope>NUCLEOTIDE SEQUENCE [LARGE SCALE GENOMIC DNA]</scope>
</reference>
<proteinExistence type="predicted"/>
<evidence type="ECO:0000313" key="1">
    <source>
        <dbReference type="EMBL" id="KAI5679978.1"/>
    </source>
</evidence>
<organism evidence="1 2">
    <name type="scientific">Catharanthus roseus</name>
    <name type="common">Madagascar periwinkle</name>
    <name type="synonym">Vinca rosea</name>
    <dbReference type="NCBI Taxonomy" id="4058"/>
    <lineage>
        <taxon>Eukaryota</taxon>
        <taxon>Viridiplantae</taxon>
        <taxon>Streptophyta</taxon>
        <taxon>Embryophyta</taxon>
        <taxon>Tracheophyta</taxon>
        <taxon>Spermatophyta</taxon>
        <taxon>Magnoliopsida</taxon>
        <taxon>eudicotyledons</taxon>
        <taxon>Gunneridae</taxon>
        <taxon>Pentapetalae</taxon>
        <taxon>asterids</taxon>
        <taxon>lamiids</taxon>
        <taxon>Gentianales</taxon>
        <taxon>Apocynaceae</taxon>
        <taxon>Rauvolfioideae</taxon>
        <taxon>Vinceae</taxon>
        <taxon>Catharanthinae</taxon>
        <taxon>Catharanthus</taxon>
    </lineage>
</organism>
<dbReference type="EMBL" id="CM044701">
    <property type="protein sequence ID" value="KAI5679978.1"/>
    <property type="molecule type" value="Genomic_DNA"/>
</dbReference>
<comment type="caution">
    <text evidence="1">The sequence shown here is derived from an EMBL/GenBank/DDBJ whole genome shotgun (WGS) entry which is preliminary data.</text>
</comment>
<sequence length="230" mass="25818">MGKYMRKAKITADVAVMEVPQSNLGVRTRAKTLALQRLQSTTPLPASDSVSDSSGYLQLRSRRLEKPSLLKPQTQRQTEAEMNTKSRSGSRLGVNDSVISGSARSGSIARSKGDDNCFENRVADETGQGSFGEDNSDFQARERSTRESTPCSLIREVDVATPGSSTRRRALDARNQRSRDAILRNIPSAYEMEEFFARAEQEQQQRFIEKYNFDIVADMPLPGRYEWVRV</sequence>
<dbReference type="Proteomes" id="UP001060085">
    <property type="component" value="Linkage Group LG01"/>
</dbReference>
<keyword evidence="2" id="KW-1185">Reference proteome</keyword>
<name>A0ACC0C5D2_CATRO</name>